<accession>U9TGU9</accession>
<organism evidence="1">
    <name type="scientific">Rhizophagus irregularis (strain DAOM 181602 / DAOM 197198 / MUCL 43194)</name>
    <name type="common">Arbuscular mycorrhizal fungus</name>
    <name type="synonym">Glomus intraradices</name>
    <dbReference type="NCBI Taxonomy" id="747089"/>
    <lineage>
        <taxon>Eukaryota</taxon>
        <taxon>Fungi</taxon>
        <taxon>Fungi incertae sedis</taxon>
        <taxon>Mucoromycota</taxon>
        <taxon>Glomeromycotina</taxon>
        <taxon>Glomeromycetes</taxon>
        <taxon>Glomerales</taxon>
        <taxon>Glomeraceae</taxon>
        <taxon>Rhizophagus</taxon>
    </lineage>
</organism>
<protein>
    <submittedName>
        <fullName evidence="1">Uncharacterized protein</fullName>
    </submittedName>
</protein>
<dbReference type="VEuPathDB" id="FungiDB:RhiirFUN_018785"/>
<evidence type="ECO:0000313" key="1">
    <source>
        <dbReference type="EMBL" id="ESA02546.1"/>
    </source>
</evidence>
<dbReference type="AlphaFoldDB" id="U9TGU9"/>
<dbReference type="HOGENOM" id="CLU_2307536_0_0_1"/>
<gene>
    <name evidence="1" type="ORF">GLOINDRAFT_83355</name>
</gene>
<reference evidence="1" key="1">
    <citation type="submission" date="2013-07" db="EMBL/GenBank/DDBJ databases">
        <title>The genome of an arbuscular mycorrhizal fungus provides insights into the evolution of the oldest plant symbiosis.</title>
        <authorList>
            <consortium name="DOE Joint Genome Institute"/>
            <person name="Tisserant E."/>
            <person name="Malbreil M."/>
            <person name="Kuo A."/>
            <person name="Kohler A."/>
            <person name="Symeonidi A."/>
            <person name="Balestrini R."/>
            <person name="Charron P."/>
            <person name="Duensing N."/>
            <person name="Frei-dit-Frey N."/>
            <person name="Gianinazzi-Pearson V."/>
            <person name="Gilbert B."/>
            <person name="Handa Y."/>
            <person name="Hijri M."/>
            <person name="Kaul R."/>
            <person name="Kawaguchi M."/>
            <person name="Krajinski F."/>
            <person name="Lammers P."/>
            <person name="Lapierre D."/>
            <person name="Masclaux F.G."/>
            <person name="Murat C."/>
            <person name="Morin E."/>
            <person name="Ndikumana S."/>
            <person name="Pagni M."/>
            <person name="Petitpierre D."/>
            <person name="Requena N."/>
            <person name="Rosikiewicz P."/>
            <person name="Riley R."/>
            <person name="Saito K."/>
            <person name="San Clemente H."/>
            <person name="Shapiro H."/>
            <person name="van Tuinen D."/>
            <person name="Becard G."/>
            <person name="Bonfante P."/>
            <person name="Paszkowski U."/>
            <person name="Shachar-Hill Y."/>
            <person name="Young J.P."/>
            <person name="Sanders I.R."/>
            <person name="Henrissat B."/>
            <person name="Rensing S.A."/>
            <person name="Grigoriev I.V."/>
            <person name="Corradi N."/>
            <person name="Roux C."/>
            <person name="Martin F."/>
        </authorList>
    </citation>
    <scope>NUCLEOTIDE SEQUENCE</scope>
    <source>
        <strain evidence="1">DAOM 197198</strain>
    </source>
</reference>
<dbReference type="EMBL" id="KI295634">
    <property type="protein sequence ID" value="ESA02546.1"/>
    <property type="molecule type" value="Genomic_DNA"/>
</dbReference>
<proteinExistence type="predicted"/>
<sequence>MHVKKFTRHIFRVVGWRKWEKRYRSKNSLSPTAYYKRKGKNYAYNRLPNHFYYNARSITRELQKGHNELVVAGSSSTFTRESKKYYIRKRKSHIWECSLF</sequence>
<name>U9TGU9_RHIID</name>